<dbReference type="PANTHER" id="PTHR10937:SF0">
    <property type="entry name" value="GLUTAMINE--FRUCTOSE-6-PHOSPHATE TRANSAMINASE (ISOMERIZING)"/>
    <property type="match status" value="1"/>
</dbReference>
<evidence type="ECO:0000256" key="5">
    <source>
        <dbReference type="ARBA" id="ARBA00022679"/>
    </source>
</evidence>
<evidence type="ECO:0000256" key="6">
    <source>
        <dbReference type="ARBA" id="ARBA00022962"/>
    </source>
</evidence>
<dbReference type="EMBL" id="CP141261">
    <property type="protein sequence ID" value="WRL63050.1"/>
    <property type="molecule type" value="Genomic_DNA"/>
</dbReference>
<proteinExistence type="predicted"/>
<gene>
    <name evidence="9" type="ORF">U6N30_24940</name>
</gene>
<protein>
    <recommendedName>
        <fullName evidence="3">Glutamine--fructose-6-phosphate aminotransferase [isomerizing]</fullName>
        <ecNumber evidence="2">2.6.1.16</ecNumber>
    </recommendedName>
</protein>
<evidence type="ECO:0000259" key="8">
    <source>
        <dbReference type="PROSITE" id="PS51278"/>
    </source>
</evidence>
<organism evidence="9 10">
    <name type="scientific">Blastococcus brunescens</name>
    <dbReference type="NCBI Taxonomy" id="1564165"/>
    <lineage>
        <taxon>Bacteria</taxon>
        <taxon>Bacillati</taxon>
        <taxon>Actinomycetota</taxon>
        <taxon>Actinomycetes</taxon>
        <taxon>Geodermatophilales</taxon>
        <taxon>Geodermatophilaceae</taxon>
        <taxon>Blastococcus</taxon>
    </lineage>
</organism>
<evidence type="ECO:0000313" key="9">
    <source>
        <dbReference type="EMBL" id="WRL63050.1"/>
    </source>
</evidence>
<evidence type="ECO:0000256" key="3">
    <source>
        <dbReference type="ARBA" id="ARBA00016090"/>
    </source>
</evidence>
<name>A0ABZ1AX10_9ACTN</name>
<dbReference type="Pfam" id="PF13522">
    <property type="entry name" value="GATase_6"/>
    <property type="match status" value="1"/>
</dbReference>
<sequence>MGYVGPQDARDVVLEGLRRLEYRGYDSAGIAVVADGELTAAKKAGKLANLEKVLADRPLPAATVGIGHTRWATHGGPTDRNAHPQLSADGSVAVVHNGIIENFAVLRGELEDTGIEFESETDTEVAAHLLAATYAATPEGEGRLAEAMRAVSRRLEGAFTLVASSVTEPDTLVASRRSSPLVVGVGDGSTSSAPTSRPSSATPATPSNWGRTRSSRSTAPAG</sequence>
<dbReference type="EC" id="2.6.1.16" evidence="2"/>
<dbReference type="InterPro" id="IPR029055">
    <property type="entry name" value="Ntn_hydrolases_N"/>
</dbReference>
<accession>A0ABZ1AX10</accession>
<keyword evidence="5" id="KW-0808">Transferase</keyword>
<dbReference type="Proteomes" id="UP001324287">
    <property type="component" value="Chromosome"/>
</dbReference>
<dbReference type="PANTHER" id="PTHR10937">
    <property type="entry name" value="GLUCOSAMINE--FRUCTOSE-6-PHOSPHATE AMINOTRANSFERASE, ISOMERIZING"/>
    <property type="match status" value="1"/>
</dbReference>
<keyword evidence="4" id="KW-0032">Aminotransferase</keyword>
<dbReference type="InterPro" id="IPR047084">
    <property type="entry name" value="GFAT_N"/>
</dbReference>
<feature type="compositionally biased region" description="Low complexity" evidence="7">
    <location>
        <begin position="189"/>
        <end position="207"/>
    </location>
</feature>
<evidence type="ECO:0000256" key="7">
    <source>
        <dbReference type="SAM" id="MobiDB-lite"/>
    </source>
</evidence>
<dbReference type="CDD" id="cd00714">
    <property type="entry name" value="GFAT"/>
    <property type="match status" value="1"/>
</dbReference>
<evidence type="ECO:0000313" key="10">
    <source>
        <dbReference type="Proteomes" id="UP001324287"/>
    </source>
</evidence>
<dbReference type="PROSITE" id="PS51278">
    <property type="entry name" value="GATASE_TYPE_2"/>
    <property type="match status" value="1"/>
</dbReference>
<evidence type="ECO:0000256" key="2">
    <source>
        <dbReference type="ARBA" id="ARBA00012916"/>
    </source>
</evidence>
<dbReference type="InterPro" id="IPR017932">
    <property type="entry name" value="GATase_2_dom"/>
</dbReference>
<dbReference type="Gene3D" id="3.60.20.10">
    <property type="entry name" value="Glutamine Phosphoribosylpyrophosphate, subunit 1, domain 1"/>
    <property type="match status" value="1"/>
</dbReference>
<keyword evidence="10" id="KW-1185">Reference proteome</keyword>
<dbReference type="SUPFAM" id="SSF56235">
    <property type="entry name" value="N-terminal nucleophile aminohydrolases (Ntn hydrolases)"/>
    <property type="match status" value="1"/>
</dbReference>
<evidence type="ECO:0000256" key="4">
    <source>
        <dbReference type="ARBA" id="ARBA00022576"/>
    </source>
</evidence>
<dbReference type="RefSeq" id="WP_324274398.1">
    <property type="nucleotide sequence ID" value="NZ_CP141261.1"/>
</dbReference>
<keyword evidence="6" id="KW-0315">Glutamine amidotransferase</keyword>
<evidence type="ECO:0000256" key="1">
    <source>
        <dbReference type="ARBA" id="ARBA00001031"/>
    </source>
</evidence>
<feature type="region of interest" description="Disordered" evidence="7">
    <location>
        <begin position="171"/>
        <end position="222"/>
    </location>
</feature>
<feature type="domain" description="Glutamine amidotransferase type-2" evidence="8">
    <location>
        <begin position="1"/>
        <end position="222"/>
    </location>
</feature>
<reference evidence="9 10" key="1">
    <citation type="submission" date="2023-12" db="EMBL/GenBank/DDBJ databases">
        <title>Blastococcus brunescens sp. nov., an actonobacterium isolated from sandstone collected in sahara desert.</title>
        <authorList>
            <person name="Gtari M."/>
            <person name="Ghodhbane F."/>
        </authorList>
    </citation>
    <scope>NUCLEOTIDE SEQUENCE [LARGE SCALE GENOMIC DNA]</scope>
    <source>
        <strain evidence="9 10">BMG 8361</strain>
    </source>
</reference>
<comment type="catalytic activity">
    <reaction evidence="1">
        <text>D-fructose 6-phosphate + L-glutamine = D-glucosamine 6-phosphate + L-glutamate</text>
        <dbReference type="Rhea" id="RHEA:13237"/>
        <dbReference type="ChEBI" id="CHEBI:29985"/>
        <dbReference type="ChEBI" id="CHEBI:58359"/>
        <dbReference type="ChEBI" id="CHEBI:58725"/>
        <dbReference type="ChEBI" id="CHEBI:61527"/>
        <dbReference type="EC" id="2.6.1.16"/>
    </reaction>
</comment>
<feature type="compositionally biased region" description="Polar residues" evidence="7">
    <location>
        <begin position="208"/>
        <end position="222"/>
    </location>
</feature>